<accession>A0A517LEG0</accession>
<name>A0A517LEG0_9PEZI</name>
<evidence type="ECO:0000313" key="1">
    <source>
        <dbReference type="EMBL" id="QDS74020.1"/>
    </source>
</evidence>
<protein>
    <submittedName>
        <fullName evidence="1">Uncharacterized protein</fullName>
    </submittedName>
</protein>
<keyword evidence="2" id="KW-1185">Reference proteome</keyword>
<sequence>MTKIDYADIPAIIIQSRQKVCESDLVPAEWDEERNAQWIPVKSDLGTGMPETQKPGGRRKVVERVEARWDVVSSA</sequence>
<dbReference type="EMBL" id="CP042194">
    <property type="protein sequence ID" value="QDS74020.1"/>
    <property type="molecule type" value="Genomic_DNA"/>
</dbReference>
<gene>
    <name evidence="1" type="ORF">FKW77_008950</name>
</gene>
<dbReference type="Proteomes" id="UP000316270">
    <property type="component" value="Chromosome 10"/>
</dbReference>
<reference evidence="1 2" key="1">
    <citation type="submission" date="2019-07" db="EMBL/GenBank/DDBJ databases">
        <title>Finished genome of Venturia effusa.</title>
        <authorList>
            <person name="Young C.A."/>
            <person name="Cox M.P."/>
            <person name="Ganley A.R.D."/>
            <person name="David W.J."/>
        </authorList>
    </citation>
    <scope>NUCLEOTIDE SEQUENCE [LARGE SCALE GENOMIC DNA]</scope>
    <source>
        <strain evidence="2">albino</strain>
    </source>
</reference>
<organism evidence="1 2">
    <name type="scientific">Venturia effusa</name>
    <dbReference type="NCBI Taxonomy" id="50376"/>
    <lineage>
        <taxon>Eukaryota</taxon>
        <taxon>Fungi</taxon>
        <taxon>Dikarya</taxon>
        <taxon>Ascomycota</taxon>
        <taxon>Pezizomycotina</taxon>
        <taxon>Dothideomycetes</taxon>
        <taxon>Pleosporomycetidae</taxon>
        <taxon>Venturiales</taxon>
        <taxon>Venturiaceae</taxon>
        <taxon>Venturia</taxon>
    </lineage>
</organism>
<dbReference type="AlphaFoldDB" id="A0A517LEG0"/>
<evidence type="ECO:0000313" key="2">
    <source>
        <dbReference type="Proteomes" id="UP000316270"/>
    </source>
</evidence>
<proteinExistence type="predicted"/>